<accession>A0A6A6ZYM9</accession>
<feature type="transmembrane region" description="Helical" evidence="6">
    <location>
        <begin position="49"/>
        <end position="69"/>
    </location>
</feature>
<keyword evidence="9" id="KW-1185">Reference proteome</keyword>
<sequence length="131" mass="14807">PKCRGVKSPVRNLTFVSVILNVVVDFYLLLIPLRPVFNLRLPRKRKTGVMLIFLSGTVGCVMSILNAMYRRHGFEDPSQDTFYSSLSTFTVIVLETATGVSVPCMSSCAKVFSRWSGVMYPFFHTQRDGYQ</sequence>
<proteinExistence type="inferred from homology"/>
<feature type="non-terminal residue" evidence="8">
    <location>
        <position position="1"/>
    </location>
</feature>
<evidence type="ECO:0000313" key="9">
    <source>
        <dbReference type="Proteomes" id="UP000799424"/>
    </source>
</evidence>
<comment type="similarity">
    <text evidence="5">Belongs to the SAT4 family.</text>
</comment>
<feature type="non-terminal residue" evidence="8">
    <location>
        <position position="131"/>
    </location>
</feature>
<comment type="subcellular location">
    <subcellularLocation>
        <location evidence="1">Membrane</location>
        <topology evidence="1">Multi-pass membrane protein</topology>
    </subcellularLocation>
</comment>
<keyword evidence="2 6" id="KW-0812">Transmembrane</keyword>
<evidence type="ECO:0000259" key="7">
    <source>
        <dbReference type="Pfam" id="PF20684"/>
    </source>
</evidence>
<name>A0A6A6ZYM9_9PLEO</name>
<evidence type="ECO:0000256" key="5">
    <source>
        <dbReference type="ARBA" id="ARBA00038359"/>
    </source>
</evidence>
<dbReference type="OrthoDB" id="444631at2759"/>
<dbReference type="GO" id="GO:0016020">
    <property type="term" value="C:membrane"/>
    <property type="evidence" value="ECO:0007669"/>
    <property type="project" value="UniProtKB-SubCell"/>
</dbReference>
<dbReference type="EMBL" id="MU006227">
    <property type="protein sequence ID" value="KAF2825798.1"/>
    <property type="molecule type" value="Genomic_DNA"/>
</dbReference>
<dbReference type="PANTHER" id="PTHR33048:SF158">
    <property type="entry name" value="MEMBRANE PROTEIN PTH11-LIKE, PUTATIVE-RELATED"/>
    <property type="match status" value="1"/>
</dbReference>
<keyword evidence="4 6" id="KW-0472">Membrane</keyword>
<dbReference type="InterPro" id="IPR052337">
    <property type="entry name" value="SAT4-like"/>
</dbReference>
<evidence type="ECO:0000256" key="1">
    <source>
        <dbReference type="ARBA" id="ARBA00004141"/>
    </source>
</evidence>
<feature type="transmembrane region" description="Helical" evidence="6">
    <location>
        <begin position="15"/>
        <end position="37"/>
    </location>
</feature>
<evidence type="ECO:0000256" key="3">
    <source>
        <dbReference type="ARBA" id="ARBA00022989"/>
    </source>
</evidence>
<evidence type="ECO:0000256" key="2">
    <source>
        <dbReference type="ARBA" id="ARBA00022692"/>
    </source>
</evidence>
<dbReference type="PANTHER" id="PTHR33048">
    <property type="entry name" value="PTH11-LIKE INTEGRAL MEMBRANE PROTEIN (AFU_ORTHOLOGUE AFUA_5G11245)"/>
    <property type="match status" value="1"/>
</dbReference>
<evidence type="ECO:0000256" key="4">
    <source>
        <dbReference type="ARBA" id="ARBA00023136"/>
    </source>
</evidence>
<reference evidence="8" key="1">
    <citation type="journal article" date="2020" name="Stud. Mycol.">
        <title>101 Dothideomycetes genomes: a test case for predicting lifestyles and emergence of pathogens.</title>
        <authorList>
            <person name="Haridas S."/>
            <person name="Albert R."/>
            <person name="Binder M."/>
            <person name="Bloem J."/>
            <person name="Labutti K."/>
            <person name="Salamov A."/>
            <person name="Andreopoulos B."/>
            <person name="Baker S."/>
            <person name="Barry K."/>
            <person name="Bills G."/>
            <person name="Bluhm B."/>
            <person name="Cannon C."/>
            <person name="Castanera R."/>
            <person name="Culley D."/>
            <person name="Daum C."/>
            <person name="Ezra D."/>
            <person name="Gonzalez J."/>
            <person name="Henrissat B."/>
            <person name="Kuo A."/>
            <person name="Liang C."/>
            <person name="Lipzen A."/>
            <person name="Lutzoni F."/>
            <person name="Magnuson J."/>
            <person name="Mondo S."/>
            <person name="Nolan M."/>
            <person name="Ohm R."/>
            <person name="Pangilinan J."/>
            <person name="Park H.-J."/>
            <person name="Ramirez L."/>
            <person name="Alfaro M."/>
            <person name="Sun H."/>
            <person name="Tritt A."/>
            <person name="Yoshinaga Y."/>
            <person name="Zwiers L.-H."/>
            <person name="Turgeon B."/>
            <person name="Goodwin S."/>
            <person name="Spatafora J."/>
            <person name="Crous P."/>
            <person name="Grigoriev I."/>
        </authorList>
    </citation>
    <scope>NUCLEOTIDE SEQUENCE</scope>
    <source>
        <strain evidence="8">CBS 113818</strain>
    </source>
</reference>
<organism evidence="8 9">
    <name type="scientific">Ophiobolus disseminans</name>
    <dbReference type="NCBI Taxonomy" id="1469910"/>
    <lineage>
        <taxon>Eukaryota</taxon>
        <taxon>Fungi</taxon>
        <taxon>Dikarya</taxon>
        <taxon>Ascomycota</taxon>
        <taxon>Pezizomycotina</taxon>
        <taxon>Dothideomycetes</taxon>
        <taxon>Pleosporomycetidae</taxon>
        <taxon>Pleosporales</taxon>
        <taxon>Pleosporineae</taxon>
        <taxon>Phaeosphaeriaceae</taxon>
        <taxon>Ophiobolus</taxon>
    </lineage>
</organism>
<feature type="domain" description="Rhodopsin" evidence="7">
    <location>
        <begin position="13"/>
        <end position="114"/>
    </location>
</feature>
<dbReference type="Pfam" id="PF20684">
    <property type="entry name" value="Fung_rhodopsin"/>
    <property type="match status" value="1"/>
</dbReference>
<protein>
    <recommendedName>
        <fullName evidence="7">Rhodopsin domain-containing protein</fullName>
    </recommendedName>
</protein>
<dbReference type="AlphaFoldDB" id="A0A6A6ZYM9"/>
<evidence type="ECO:0000256" key="6">
    <source>
        <dbReference type="SAM" id="Phobius"/>
    </source>
</evidence>
<keyword evidence="3 6" id="KW-1133">Transmembrane helix</keyword>
<dbReference type="Proteomes" id="UP000799424">
    <property type="component" value="Unassembled WGS sequence"/>
</dbReference>
<dbReference type="InterPro" id="IPR049326">
    <property type="entry name" value="Rhodopsin_dom_fungi"/>
</dbReference>
<evidence type="ECO:0000313" key="8">
    <source>
        <dbReference type="EMBL" id="KAF2825798.1"/>
    </source>
</evidence>
<gene>
    <name evidence="8" type="ORF">CC86DRAFT_250222</name>
</gene>